<accession>A0A2Z7C0F0</accession>
<sequence length="187" mass="21349">MANQTIDDEIFEFSNSEFTREDLITALNEMVHEYRKLSQTFEEIKAENGCKIHETQKPLNDKSGLASVIHDAYESVKYDDQTTGQLNHKGKTGIGYFKPENSKPSWLTNRLEKDKAKAGPNFNIAIQLSSELNFRLEQEPCSQELAGQILTSTVQPILNSIQFMRACVRSGAFKDMFTQWDHAFCFL</sequence>
<protein>
    <submittedName>
        <fullName evidence="1">Uncharacterized protein</fullName>
    </submittedName>
</protein>
<dbReference type="AlphaFoldDB" id="A0A2Z7C0F0"/>
<keyword evidence="2" id="KW-1185">Reference proteome</keyword>
<dbReference type="EMBL" id="KV002461">
    <property type="protein sequence ID" value="KZV37997.1"/>
    <property type="molecule type" value="Genomic_DNA"/>
</dbReference>
<organism evidence="1 2">
    <name type="scientific">Dorcoceras hygrometricum</name>
    <dbReference type="NCBI Taxonomy" id="472368"/>
    <lineage>
        <taxon>Eukaryota</taxon>
        <taxon>Viridiplantae</taxon>
        <taxon>Streptophyta</taxon>
        <taxon>Embryophyta</taxon>
        <taxon>Tracheophyta</taxon>
        <taxon>Spermatophyta</taxon>
        <taxon>Magnoliopsida</taxon>
        <taxon>eudicotyledons</taxon>
        <taxon>Gunneridae</taxon>
        <taxon>Pentapetalae</taxon>
        <taxon>asterids</taxon>
        <taxon>lamiids</taxon>
        <taxon>Lamiales</taxon>
        <taxon>Gesneriaceae</taxon>
        <taxon>Didymocarpoideae</taxon>
        <taxon>Trichosporeae</taxon>
        <taxon>Loxocarpinae</taxon>
        <taxon>Dorcoceras</taxon>
    </lineage>
</organism>
<evidence type="ECO:0000313" key="2">
    <source>
        <dbReference type="Proteomes" id="UP000250235"/>
    </source>
</evidence>
<reference evidence="1 2" key="1">
    <citation type="journal article" date="2015" name="Proc. Natl. Acad. Sci. U.S.A.">
        <title>The resurrection genome of Boea hygrometrica: A blueprint for survival of dehydration.</title>
        <authorList>
            <person name="Xiao L."/>
            <person name="Yang G."/>
            <person name="Zhang L."/>
            <person name="Yang X."/>
            <person name="Zhao S."/>
            <person name="Ji Z."/>
            <person name="Zhou Q."/>
            <person name="Hu M."/>
            <person name="Wang Y."/>
            <person name="Chen M."/>
            <person name="Xu Y."/>
            <person name="Jin H."/>
            <person name="Xiao X."/>
            <person name="Hu G."/>
            <person name="Bao F."/>
            <person name="Hu Y."/>
            <person name="Wan P."/>
            <person name="Li L."/>
            <person name="Deng X."/>
            <person name="Kuang T."/>
            <person name="Xiang C."/>
            <person name="Zhu J.K."/>
            <person name="Oliver M.J."/>
            <person name="He Y."/>
        </authorList>
    </citation>
    <scope>NUCLEOTIDE SEQUENCE [LARGE SCALE GENOMIC DNA]</scope>
    <source>
        <strain evidence="2">cv. XS01</strain>
    </source>
</reference>
<name>A0A2Z7C0F0_9LAMI</name>
<dbReference type="Proteomes" id="UP000250235">
    <property type="component" value="Unassembled WGS sequence"/>
</dbReference>
<gene>
    <name evidence="1" type="ORF">F511_23452</name>
</gene>
<evidence type="ECO:0000313" key="1">
    <source>
        <dbReference type="EMBL" id="KZV37997.1"/>
    </source>
</evidence>
<proteinExistence type="predicted"/>